<dbReference type="PANTHER" id="PTHR30055">
    <property type="entry name" value="HTH-TYPE TRANSCRIPTIONAL REGULATOR RUTR"/>
    <property type="match status" value="1"/>
</dbReference>
<organism evidence="6 7">
    <name type="scientific">Nocardia vinacea</name>
    <dbReference type="NCBI Taxonomy" id="96468"/>
    <lineage>
        <taxon>Bacteria</taxon>
        <taxon>Bacillati</taxon>
        <taxon>Actinomycetota</taxon>
        <taxon>Actinomycetes</taxon>
        <taxon>Mycobacteriales</taxon>
        <taxon>Nocardiaceae</taxon>
        <taxon>Nocardia</taxon>
    </lineage>
</organism>
<proteinExistence type="predicted"/>
<dbReference type="EMBL" id="CP109441">
    <property type="protein sequence ID" value="WUV50911.1"/>
    <property type="molecule type" value="Genomic_DNA"/>
</dbReference>
<dbReference type="InterPro" id="IPR009057">
    <property type="entry name" value="Homeodomain-like_sf"/>
</dbReference>
<protein>
    <submittedName>
        <fullName evidence="6">TetR/AcrR family transcriptional regulator</fullName>
    </submittedName>
</protein>
<evidence type="ECO:0000256" key="3">
    <source>
        <dbReference type="ARBA" id="ARBA00023163"/>
    </source>
</evidence>
<accession>A0ABZ1Z6I6</accession>
<dbReference type="PANTHER" id="PTHR30055:SF234">
    <property type="entry name" value="HTH-TYPE TRANSCRIPTIONAL REGULATOR BETI"/>
    <property type="match status" value="1"/>
</dbReference>
<dbReference type="Pfam" id="PF00440">
    <property type="entry name" value="TetR_N"/>
    <property type="match status" value="1"/>
</dbReference>
<evidence type="ECO:0000256" key="2">
    <source>
        <dbReference type="ARBA" id="ARBA00023125"/>
    </source>
</evidence>
<sequence length="199" mass="21867">MGAQDSTTRLAILDATAQIMLEQGHAAATSRRVAALAGVKPALVHYYFPTMDDLFLAVFRRGAEANLERQRQAVFSEQPLHALWQLSREPYGTRLQQEFMALANQRPAIRTEIAAYIERFRDIQVTALTFIARANGLDLTELPPVVISLLIASVSGVIATENAVGVTLGHADLIAFVEHYLDRFEATASERTTIEAADS</sequence>
<evidence type="ECO:0000313" key="6">
    <source>
        <dbReference type="EMBL" id="WUV50911.1"/>
    </source>
</evidence>
<keyword evidence="2 4" id="KW-0238">DNA-binding</keyword>
<keyword evidence="3" id="KW-0804">Transcription</keyword>
<reference evidence="6" key="1">
    <citation type="submission" date="2022-10" db="EMBL/GenBank/DDBJ databases">
        <title>The complete genomes of actinobacterial strains from the NBC collection.</title>
        <authorList>
            <person name="Joergensen T.S."/>
            <person name="Alvarez Arevalo M."/>
            <person name="Sterndorff E.B."/>
            <person name="Faurdal D."/>
            <person name="Vuksanovic O."/>
            <person name="Mourched A.-S."/>
            <person name="Charusanti P."/>
            <person name="Shaw S."/>
            <person name="Blin K."/>
            <person name="Weber T."/>
        </authorList>
    </citation>
    <scope>NUCLEOTIDE SEQUENCE</scope>
    <source>
        <strain evidence="6">NBC_01482</strain>
    </source>
</reference>
<gene>
    <name evidence="6" type="ORF">OG563_04545</name>
</gene>
<dbReference type="PRINTS" id="PR00455">
    <property type="entry name" value="HTHTETR"/>
</dbReference>
<dbReference type="InterPro" id="IPR050109">
    <property type="entry name" value="HTH-type_TetR-like_transc_reg"/>
</dbReference>
<dbReference type="Proteomes" id="UP001432062">
    <property type="component" value="Chromosome"/>
</dbReference>
<evidence type="ECO:0000259" key="5">
    <source>
        <dbReference type="PROSITE" id="PS50977"/>
    </source>
</evidence>
<evidence type="ECO:0000313" key="7">
    <source>
        <dbReference type="Proteomes" id="UP001432062"/>
    </source>
</evidence>
<dbReference type="SUPFAM" id="SSF46689">
    <property type="entry name" value="Homeodomain-like"/>
    <property type="match status" value="1"/>
</dbReference>
<evidence type="ECO:0000256" key="4">
    <source>
        <dbReference type="PROSITE-ProRule" id="PRU00335"/>
    </source>
</evidence>
<keyword evidence="7" id="KW-1185">Reference proteome</keyword>
<dbReference type="InterPro" id="IPR001647">
    <property type="entry name" value="HTH_TetR"/>
</dbReference>
<evidence type="ECO:0000256" key="1">
    <source>
        <dbReference type="ARBA" id="ARBA00023015"/>
    </source>
</evidence>
<feature type="domain" description="HTH tetR-type" evidence="5">
    <location>
        <begin position="6"/>
        <end position="66"/>
    </location>
</feature>
<keyword evidence="1" id="KW-0805">Transcription regulation</keyword>
<feature type="DNA-binding region" description="H-T-H motif" evidence="4">
    <location>
        <begin position="29"/>
        <end position="48"/>
    </location>
</feature>
<dbReference type="RefSeq" id="WP_329415738.1">
    <property type="nucleotide sequence ID" value="NZ_CP109441.1"/>
</dbReference>
<name>A0ABZ1Z6I6_9NOCA</name>
<dbReference type="PROSITE" id="PS50977">
    <property type="entry name" value="HTH_TETR_2"/>
    <property type="match status" value="1"/>
</dbReference>
<dbReference type="Gene3D" id="1.10.357.10">
    <property type="entry name" value="Tetracycline Repressor, domain 2"/>
    <property type="match status" value="1"/>
</dbReference>